<organism evidence="1 2">
    <name type="scientific">Haematococcus lacustris</name>
    <name type="common">Green alga</name>
    <name type="synonym">Haematococcus pluvialis</name>
    <dbReference type="NCBI Taxonomy" id="44745"/>
    <lineage>
        <taxon>Eukaryota</taxon>
        <taxon>Viridiplantae</taxon>
        <taxon>Chlorophyta</taxon>
        <taxon>core chlorophytes</taxon>
        <taxon>Chlorophyceae</taxon>
        <taxon>CS clade</taxon>
        <taxon>Chlamydomonadales</taxon>
        <taxon>Haematococcaceae</taxon>
        <taxon>Haematococcus</taxon>
    </lineage>
</organism>
<sequence>MQQAGAKIAARGGLVGPCWPIRTFSHGCHSRAAVAGPYPGTGLWWLRPVYSKAKRSQLAQADASLSDEQLQCTGMWKVSDMCNGSHFRLIPVAATPVGWRPDAPPSMATALG</sequence>
<keyword evidence="2" id="KW-1185">Reference proteome</keyword>
<evidence type="ECO:0000313" key="2">
    <source>
        <dbReference type="Proteomes" id="UP000485058"/>
    </source>
</evidence>
<dbReference type="Proteomes" id="UP000485058">
    <property type="component" value="Unassembled WGS sequence"/>
</dbReference>
<gene>
    <name evidence="1" type="ORF">HaLaN_21244</name>
</gene>
<proteinExistence type="predicted"/>
<dbReference type="EMBL" id="BLLF01002313">
    <property type="protein sequence ID" value="GFH23609.1"/>
    <property type="molecule type" value="Genomic_DNA"/>
</dbReference>
<dbReference type="AlphaFoldDB" id="A0A699ZVF2"/>
<evidence type="ECO:0000313" key="1">
    <source>
        <dbReference type="EMBL" id="GFH23609.1"/>
    </source>
</evidence>
<comment type="caution">
    <text evidence="1">The sequence shown here is derived from an EMBL/GenBank/DDBJ whole genome shotgun (WGS) entry which is preliminary data.</text>
</comment>
<reference evidence="1 2" key="1">
    <citation type="submission" date="2020-02" db="EMBL/GenBank/DDBJ databases">
        <title>Draft genome sequence of Haematococcus lacustris strain NIES-144.</title>
        <authorList>
            <person name="Morimoto D."/>
            <person name="Nakagawa S."/>
            <person name="Yoshida T."/>
            <person name="Sawayama S."/>
        </authorList>
    </citation>
    <scope>NUCLEOTIDE SEQUENCE [LARGE SCALE GENOMIC DNA]</scope>
    <source>
        <strain evidence="1 2">NIES-144</strain>
    </source>
</reference>
<name>A0A699ZVF2_HAELA</name>
<accession>A0A699ZVF2</accession>
<protein>
    <submittedName>
        <fullName evidence="1">Uncharacterized protein</fullName>
    </submittedName>
</protein>